<organism evidence="3 4">
    <name type="scientific">Mucilaginibacter xinganensis</name>
    <dbReference type="NCBI Taxonomy" id="1234841"/>
    <lineage>
        <taxon>Bacteria</taxon>
        <taxon>Pseudomonadati</taxon>
        <taxon>Bacteroidota</taxon>
        <taxon>Sphingobacteriia</taxon>
        <taxon>Sphingobacteriales</taxon>
        <taxon>Sphingobacteriaceae</taxon>
        <taxon>Mucilaginibacter</taxon>
    </lineage>
</organism>
<protein>
    <recommendedName>
        <fullName evidence="5">BatD protein</fullName>
    </recommendedName>
</protein>
<dbReference type="RefSeq" id="WP_094571330.1">
    <property type="nucleotide sequence ID" value="NZ_CP022743.1"/>
</dbReference>
<feature type="transmembrane region" description="Helical" evidence="1">
    <location>
        <begin position="460"/>
        <end position="479"/>
    </location>
</feature>
<dbReference type="KEGG" id="muc:MuYL_3196"/>
<dbReference type="OrthoDB" id="2079210at2"/>
<name>A0A223NZS9_9SPHI</name>
<dbReference type="PANTHER" id="PTHR40940">
    <property type="entry name" value="PROTEIN BATD-RELATED"/>
    <property type="match status" value="1"/>
</dbReference>
<gene>
    <name evidence="3" type="ORF">MuYL_3196</name>
</gene>
<feature type="signal peptide" evidence="2">
    <location>
        <begin position="1"/>
        <end position="20"/>
    </location>
</feature>
<reference evidence="3 4" key="1">
    <citation type="submission" date="2017-08" db="EMBL/GenBank/DDBJ databases">
        <title>Complete genome sequence of Mucilaginibacter sp. strain BJC16-A31.</title>
        <authorList>
            <consortium name="Henan University of Science and Technology"/>
            <person name="You X."/>
        </authorList>
    </citation>
    <scope>NUCLEOTIDE SEQUENCE [LARGE SCALE GENOMIC DNA]</scope>
    <source>
        <strain evidence="3 4">BJC16-A31</strain>
    </source>
</reference>
<accession>A0A223NZS9</accession>
<dbReference type="PANTHER" id="PTHR40940:SF2">
    <property type="entry name" value="BATD"/>
    <property type="match status" value="1"/>
</dbReference>
<dbReference type="AlphaFoldDB" id="A0A223NZS9"/>
<keyword evidence="1" id="KW-0812">Transmembrane</keyword>
<keyword evidence="4" id="KW-1185">Reference proteome</keyword>
<dbReference type="InterPro" id="IPR025738">
    <property type="entry name" value="BatD"/>
</dbReference>
<evidence type="ECO:0008006" key="5">
    <source>
        <dbReference type="Google" id="ProtNLM"/>
    </source>
</evidence>
<evidence type="ECO:0000256" key="1">
    <source>
        <dbReference type="SAM" id="Phobius"/>
    </source>
</evidence>
<evidence type="ECO:0000256" key="2">
    <source>
        <dbReference type="SAM" id="SignalP"/>
    </source>
</evidence>
<dbReference type="EMBL" id="CP022743">
    <property type="protein sequence ID" value="ASU35081.1"/>
    <property type="molecule type" value="Genomic_DNA"/>
</dbReference>
<evidence type="ECO:0000313" key="3">
    <source>
        <dbReference type="EMBL" id="ASU35081.1"/>
    </source>
</evidence>
<keyword evidence="1" id="KW-0472">Membrane</keyword>
<sequence>MKLKNFILTILLFSAGLLHAQEVKFTAGVNRNPVSVGDQFEVVFSVNGNGENFIPPLWKGLQVLSGPNVSTSMESINGKTTVSNSISYILMATSEGEAFIPAATITVNGNRLTTNPIKIKVTKGRPLQRNSGQQNGADNSIIEGNTADLAKSLFIKAVVDKSNVYQGEQLTVSFRIYTRIGIEDSRLDKVPDLTGFWNQDIKNPQQQQQVQWHVETYKGLKYNAADLKQTILFPEHSGNITIDPLEMTLLVRQPVQSHDIMDQFFGGAFKEVKYKAKSAPVVIHVKPLPDAGKPDSFAGAVGRFSIEANPDKMALKANEPLNYKVKVTGAGNIKLLKTVNTEFPADFEKYDPTITDDITESVSGVEGSRVYNYLVIPRHEGEFTINPIRFSYFNPSTNKYVTVTSKSFKIKVDKGVAGNNVTALAGADKQDVKVLDKDIRYIKTGNASLNRPGEGFFVSALYYLLLAAGPVFCIAAYNYRNRMIKLNSDVVMVKNKRAGKVAAKHLASAQQQLQANNTAAFYEDVFKGMYGYLSDKLNIPYANLDRENIGSALNARSVGDELINQVLETLDLCEMARYAPVTHISKQEVFNKAKGIINDIENKI</sequence>
<evidence type="ECO:0000313" key="4">
    <source>
        <dbReference type="Proteomes" id="UP000215002"/>
    </source>
</evidence>
<dbReference type="Pfam" id="PF13584">
    <property type="entry name" value="BatD"/>
    <property type="match status" value="3"/>
</dbReference>
<proteinExistence type="predicted"/>
<feature type="chain" id="PRO_5012103949" description="BatD protein" evidence="2">
    <location>
        <begin position="21"/>
        <end position="604"/>
    </location>
</feature>
<dbReference type="Proteomes" id="UP000215002">
    <property type="component" value="Chromosome"/>
</dbReference>
<keyword evidence="1" id="KW-1133">Transmembrane helix</keyword>
<keyword evidence="2" id="KW-0732">Signal</keyword>